<dbReference type="Pfam" id="PF00494">
    <property type="entry name" value="SQS_PSY"/>
    <property type="match status" value="1"/>
</dbReference>
<dbReference type="AlphaFoldDB" id="A0A1H0B0X0"/>
<protein>
    <submittedName>
        <fullName evidence="4">Phytoene synthase</fullName>
    </submittedName>
</protein>
<dbReference type="SFLD" id="SFLDG01212">
    <property type="entry name" value="Phytoene_synthase_like"/>
    <property type="match status" value="1"/>
</dbReference>
<organism evidence="4 5">
    <name type="scientific">Alkalicoccus daliensis</name>
    <dbReference type="NCBI Taxonomy" id="745820"/>
    <lineage>
        <taxon>Bacteria</taxon>
        <taxon>Bacillati</taxon>
        <taxon>Bacillota</taxon>
        <taxon>Bacilli</taxon>
        <taxon>Bacillales</taxon>
        <taxon>Bacillaceae</taxon>
        <taxon>Alkalicoccus</taxon>
    </lineage>
</organism>
<evidence type="ECO:0000313" key="5">
    <source>
        <dbReference type="Proteomes" id="UP000198778"/>
    </source>
</evidence>
<evidence type="ECO:0000313" key="4">
    <source>
        <dbReference type="EMBL" id="SDN39284.1"/>
    </source>
</evidence>
<reference evidence="5" key="1">
    <citation type="submission" date="2016-10" db="EMBL/GenBank/DDBJ databases">
        <authorList>
            <person name="Varghese N."/>
            <person name="Submissions S."/>
        </authorList>
    </citation>
    <scope>NUCLEOTIDE SEQUENCE [LARGE SCALE GENOMIC DNA]</scope>
    <source>
        <strain evidence="5">CGMCC 1.10369</strain>
    </source>
</reference>
<dbReference type="PANTHER" id="PTHR31480">
    <property type="entry name" value="BIFUNCTIONAL LYCOPENE CYCLASE/PHYTOENE SYNTHASE"/>
    <property type="match status" value="1"/>
</dbReference>
<evidence type="ECO:0000256" key="2">
    <source>
        <dbReference type="ARBA" id="ARBA00022679"/>
    </source>
</evidence>
<dbReference type="InterPro" id="IPR002060">
    <property type="entry name" value="Squ/phyt_synthse"/>
</dbReference>
<keyword evidence="5" id="KW-1185">Reference proteome</keyword>
<dbReference type="GO" id="GO:0016117">
    <property type="term" value="P:carotenoid biosynthetic process"/>
    <property type="evidence" value="ECO:0007669"/>
    <property type="project" value="UniProtKB-KW"/>
</dbReference>
<sequence length="280" mass="32398">MHVQQAYEYCKGIIETNSKTFAKAFHHLPKHKRQAVWAVYAFCRQADDIVDEESSENISLEDFQTQLNQFADGELITEDPLWIALKDTFKKYPMDLQPFYEMLQGQKMDLNHSKYKTLSEVLDYSYHVASTVGLMLLPILAPDKTKELRESAVKLGYAMQITNILRDIGEDYEKGRRYLPEELMKKHGYTESMLSAGIVNQAFIHLWEDLAGCAEGFYREALKDMHLYPLPSRVPVQAAAHFYERILHSARANNYDVFQQRAFVSLEEKKTILNGLAMIK</sequence>
<dbReference type="InterPro" id="IPR008949">
    <property type="entry name" value="Isoprenoid_synthase_dom_sf"/>
</dbReference>
<dbReference type="SFLD" id="SFLDG01018">
    <property type="entry name" value="Squalene/Phytoene_Synthase_Lik"/>
    <property type="match status" value="1"/>
</dbReference>
<evidence type="ECO:0000256" key="3">
    <source>
        <dbReference type="ARBA" id="ARBA00022746"/>
    </source>
</evidence>
<dbReference type="RefSeq" id="WP_090840614.1">
    <property type="nucleotide sequence ID" value="NZ_FNIL01000001.1"/>
</dbReference>
<dbReference type="GO" id="GO:0051996">
    <property type="term" value="F:squalene synthase [NAD(P)H] activity"/>
    <property type="evidence" value="ECO:0007669"/>
    <property type="project" value="InterPro"/>
</dbReference>
<dbReference type="CDD" id="cd00683">
    <property type="entry name" value="Trans_IPPS_HH"/>
    <property type="match status" value="1"/>
</dbReference>
<comment type="pathway">
    <text evidence="1">Carotenoid biosynthesis.</text>
</comment>
<dbReference type="Proteomes" id="UP000198778">
    <property type="component" value="Unassembled WGS sequence"/>
</dbReference>
<keyword evidence="3" id="KW-0125">Carotenoid biosynthesis</keyword>
<dbReference type="PROSITE" id="PS01044">
    <property type="entry name" value="SQUALEN_PHYTOEN_SYN_1"/>
    <property type="match status" value="1"/>
</dbReference>
<dbReference type="InterPro" id="IPR033904">
    <property type="entry name" value="Trans_IPPS_HH"/>
</dbReference>
<dbReference type="SFLD" id="SFLDS00005">
    <property type="entry name" value="Isoprenoid_Synthase_Type_I"/>
    <property type="match status" value="1"/>
</dbReference>
<dbReference type="InterPro" id="IPR044843">
    <property type="entry name" value="Trans_IPPS_bact-type"/>
</dbReference>
<dbReference type="EMBL" id="FNIL01000001">
    <property type="protein sequence ID" value="SDN39284.1"/>
    <property type="molecule type" value="Genomic_DNA"/>
</dbReference>
<evidence type="ECO:0000256" key="1">
    <source>
        <dbReference type="ARBA" id="ARBA00004829"/>
    </source>
</evidence>
<name>A0A1H0B0X0_9BACI</name>
<dbReference type="InterPro" id="IPR019845">
    <property type="entry name" value="Squalene/phytoene_synthase_CS"/>
</dbReference>
<dbReference type="SUPFAM" id="SSF48576">
    <property type="entry name" value="Terpenoid synthases"/>
    <property type="match status" value="1"/>
</dbReference>
<dbReference type="OrthoDB" id="9787280at2"/>
<dbReference type="STRING" id="745820.SAMN04488053_101707"/>
<dbReference type="PROSITE" id="PS01045">
    <property type="entry name" value="SQUALEN_PHYTOEN_SYN_2"/>
    <property type="match status" value="1"/>
</dbReference>
<proteinExistence type="predicted"/>
<keyword evidence="2" id="KW-0808">Transferase</keyword>
<dbReference type="Gene3D" id="1.10.600.10">
    <property type="entry name" value="Farnesyl Diphosphate Synthase"/>
    <property type="match status" value="1"/>
</dbReference>
<gene>
    <name evidence="4" type="ORF">SAMN04488053_101707</name>
</gene>
<dbReference type="GO" id="GO:0004311">
    <property type="term" value="F:geranylgeranyl diphosphate synthase activity"/>
    <property type="evidence" value="ECO:0007669"/>
    <property type="project" value="InterPro"/>
</dbReference>
<accession>A0A1H0B0X0</accession>